<evidence type="ECO:0000256" key="1">
    <source>
        <dbReference type="ARBA" id="ARBA00001936"/>
    </source>
</evidence>
<keyword evidence="5" id="KW-0378">Hydrolase</keyword>
<evidence type="ECO:0000256" key="6">
    <source>
        <dbReference type="ARBA" id="ARBA00022842"/>
    </source>
</evidence>
<evidence type="ECO:0000256" key="7">
    <source>
        <dbReference type="ARBA" id="ARBA00022912"/>
    </source>
</evidence>
<feature type="compositionally biased region" description="Polar residues" evidence="11">
    <location>
        <begin position="381"/>
        <end position="398"/>
    </location>
</feature>
<dbReference type="Pfam" id="PF00481">
    <property type="entry name" value="PP2C"/>
    <property type="match status" value="2"/>
</dbReference>
<feature type="compositionally biased region" description="Polar residues" evidence="11">
    <location>
        <begin position="70"/>
        <end position="87"/>
    </location>
</feature>
<proteinExistence type="inferred from homology"/>
<dbReference type="PANTHER" id="PTHR13832:SF803">
    <property type="entry name" value="PROTEIN PHOSPHATASE 1G"/>
    <property type="match status" value="1"/>
</dbReference>
<dbReference type="SMART" id="SM00332">
    <property type="entry name" value="PP2Cc"/>
    <property type="match status" value="1"/>
</dbReference>
<evidence type="ECO:0000256" key="11">
    <source>
        <dbReference type="SAM" id="MobiDB-lite"/>
    </source>
</evidence>
<evidence type="ECO:0000259" key="13">
    <source>
        <dbReference type="PROSITE" id="PS51746"/>
    </source>
</evidence>
<dbReference type="AlphaFoldDB" id="A0AAD2GD05"/>
<reference evidence="14" key="1">
    <citation type="submission" date="2023-08" db="EMBL/GenBank/DDBJ databases">
        <authorList>
            <person name="Audoor S."/>
            <person name="Bilcke G."/>
        </authorList>
    </citation>
    <scope>NUCLEOTIDE SEQUENCE</scope>
</reference>
<evidence type="ECO:0000259" key="12">
    <source>
        <dbReference type="PROSITE" id="PS50003"/>
    </source>
</evidence>
<dbReference type="Gene3D" id="3.60.40.10">
    <property type="entry name" value="PPM-type phosphatase domain"/>
    <property type="match status" value="1"/>
</dbReference>
<dbReference type="PROSITE" id="PS50003">
    <property type="entry name" value="PH_DOMAIN"/>
    <property type="match status" value="1"/>
</dbReference>
<dbReference type="InterPro" id="IPR001849">
    <property type="entry name" value="PH_domain"/>
</dbReference>
<dbReference type="PANTHER" id="PTHR13832">
    <property type="entry name" value="PROTEIN PHOSPHATASE 2C"/>
    <property type="match status" value="1"/>
</dbReference>
<evidence type="ECO:0000313" key="14">
    <source>
        <dbReference type="EMBL" id="CAJ1967885.1"/>
    </source>
</evidence>
<comment type="catalytic activity">
    <reaction evidence="9">
        <text>O-phospho-L-seryl-[protein] + H2O = L-seryl-[protein] + phosphate</text>
        <dbReference type="Rhea" id="RHEA:20629"/>
        <dbReference type="Rhea" id="RHEA-COMP:9863"/>
        <dbReference type="Rhea" id="RHEA-COMP:11604"/>
        <dbReference type="ChEBI" id="CHEBI:15377"/>
        <dbReference type="ChEBI" id="CHEBI:29999"/>
        <dbReference type="ChEBI" id="CHEBI:43474"/>
        <dbReference type="ChEBI" id="CHEBI:83421"/>
        <dbReference type="EC" id="3.1.3.16"/>
    </reaction>
</comment>
<feature type="region of interest" description="Disordered" evidence="11">
    <location>
        <begin position="443"/>
        <end position="474"/>
    </location>
</feature>
<dbReference type="InterPro" id="IPR011993">
    <property type="entry name" value="PH-like_dom_sf"/>
</dbReference>
<dbReference type="Gene3D" id="2.30.29.30">
    <property type="entry name" value="Pleckstrin-homology domain (PH domain)/Phosphotyrosine-binding domain (PTB)"/>
    <property type="match status" value="1"/>
</dbReference>
<evidence type="ECO:0000256" key="2">
    <source>
        <dbReference type="ARBA" id="ARBA00006702"/>
    </source>
</evidence>
<feature type="region of interest" description="Disordered" evidence="11">
    <location>
        <begin position="1"/>
        <end position="41"/>
    </location>
</feature>
<comment type="cofactor">
    <cofactor evidence="1">
        <name>Mn(2+)</name>
        <dbReference type="ChEBI" id="CHEBI:29035"/>
    </cofactor>
</comment>
<gene>
    <name evidence="14" type="ORF">CYCCA115_LOCUS22983</name>
</gene>
<feature type="domain" description="PPM-type phosphatase" evidence="13">
    <location>
        <begin position="538"/>
        <end position="948"/>
    </location>
</feature>
<comment type="similarity">
    <text evidence="2">Belongs to the PP2C family.</text>
</comment>
<dbReference type="CDD" id="cd00143">
    <property type="entry name" value="PP2Cc"/>
    <property type="match status" value="1"/>
</dbReference>
<feature type="region of interest" description="Disordered" evidence="11">
    <location>
        <begin position="178"/>
        <end position="217"/>
    </location>
</feature>
<feature type="compositionally biased region" description="Basic and acidic residues" evidence="11">
    <location>
        <begin position="443"/>
        <end position="459"/>
    </location>
</feature>
<dbReference type="SUPFAM" id="SSF81606">
    <property type="entry name" value="PP2C-like"/>
    <property type="match status" value="1"/>
</dbReference>
<dbReference type="Proteomes" id="UP001295423">
    <property type="component" value="Unassembled WGS sequence"/>
</dbReference>
<feature type="compositionally biased region" description="Polar residues" evidence="11">
    <location>
        <begin position="354"/>
        <end position="365"/>
    </location>
</feature>
<evidence type="ECO:0000256" key="9">
    <source>
        <dbReference type="ARBA" id="ARBA00047761"/>
    </source>
</evidence>
<dbReference type="PROSITE" id="PS51746">
    <property type="entry name" value="PPM_2"/>
    <property type="match status" value="1"/>
</dbReference>
<feature type="compositionally biased region" description="Polar residues" evidence="11">
    <location>
        <begin position="462"/>
        <end position="474"/>
    </location>
</feature>
<keyword evidence="8" id="KW-0464">Manganese</keyword>
<feature type="compositionally biased region" description="Polar residues" evidence="11">
    <location>
        <begin position="105"/>
        <end position="116"/>
    </location>
</feature>
<dbReference type="SMART" id="SM00233">
    <property type="entry name" value="PH"/>
    <property type="match status" value="1"/>
</dbReference>
<feature type="region of interest" description="Disordered" evidence="11">
    <location>
        <begin position="70"/>
        <end position="124"/>
    </location>
</feature>
<evidence type="ECO:0000256" key="5">
    <source>
        <dbReference type="ARBA" id="ARBA00022801"/>
    </source>
</evidence>
<accession>A0AAD2GD05</accession>
<protein>
    <recommendedName>
        <fullName evidence="3">protein-serine/threonine phosphatase</fullName>
        <ecNumber evidence="3">3.1.3.16</ecNumber>
    </recommendedName>
</protein>
<comment type="catalytic activity">
    <reaction evidence="10">
        <text>O-phospho-L-threonyl-[protein] + H2O = L-threonyl-[protein] + phosphate</text>
        <dbReference type="Rhea" id="RHEA:47004"/>
        <dbReference type="Rhea" id="RHEA-COMP:11060"/>
        <dbReference type="Rhea" id="RHEA-COMP:11605"/>
        <dbReference type="ChEBI" id="CHEBI:15377"/>
        <dbReference type="ChEBI" id="CHEBI:30013"/>
        <dbReference type="ChEBI" id="CHEBI:43474"/>
        <dbReference type="ChEBI" id="CHEBI:61977"/>
        <dbReference type="EC" id="3.1.3.16"/>
    </reaction>
</comment>
<dbReference type="GO" id="GO:0004722">
    <property type="term" value="F:protein serine/threonine phosphatase activity"/>
    <property type="evidence" value="ECO:0007669"/>
    <property type="project" value="UniProtKB-EC"/>
</dbReference>
<evidence type="ECO:0000256" key="8">
    <source>
        <dbReference type="ARBA" id="ARBA00023211"/>
    </source>
</evidence>
<dbReference type="InterPro" id="IPR015655">
    <property type="entry name" value="PP2C"/>
</dbReference>
<dbReference type="InterPro" id="IPR001932">
    <property type="entry name" value="PPM-type_phosphatase-like_dom"/>
</dbReference>
<evidence type="ECO:0000256" key="3">
    <source>
        <dbReference type="ARBA" id="ARBA00013081"/>
    </source>
</evidence>
<sequence>MPGAFPSQDRGSAENSPTKSQIEENQPTTSLESTVGESSCEQDAIKNPVEVGFQSIAAFFGMPLDSTAQHSIDQAEESSSLGSTVIEQRSPIKASSPIKVGRSLYGNNRVETNSTTHDSDQEGEYTNFVDAANSPAEDFVDADGHIWRSRFCLLEEGVLYFYRNSQDANSAIAIEERQNVQAQPEQNGIRLYSPKDLSKSPVSKGMHGQSGSASTEEANSFTWEKRVFLNSVGSVRSAEQEFGANAFQLEAISGDQNVEKTDTLVLCARNEDDMKEWIFQFHRSLSWFMRSFMKSEIYMDIAYPITSHQAASFIPFHRSDKDVQRCFAPSPILSEEVEKKGSLSHGHGRIGLQRSRQLTTKSMSLDNEAASDSIASIPRTGLTSKQDQKTNSTSNGDGKSSKARAYIPPHLRRKMQASQNLADTNGLTYHTDESDVTDFPAEKEAKDSKHTGALREKVHGGTASSLKNGPKSTETPEPAIYHKGGCADPQLVPVSIVDSRYIPRKASRLGPNAGTPFGCFGGEGIYETSRSTAPICWETGAVSECGIRDSNEDAYLISNDLLHDQNYEQTSETNRAKTNLGSHEKVGLFAIFDGHQGDQAARFAAEKLGGFILEEIENSYQKQAMTVPSLDSPRLELTARNAMARLDREFCSLCHEGGREWESGATALVAILVDKSLVVANLGDCRGVICRGVVDAESYLTDDAWHDVDFPSSNNGMGDGLRIDTTRFFWRGITNVHSPSVETERERIEEANGWVTTETEIPIGQLRRIDFRDEDVVNILKRGFSEAEENLSSGVGKQSKAAPQRILEIFRVCGDLSVSRSIGDRDFKAEYNPPRTNPHKDDPSSQCWEGPLYLKYPDDHNGRFKGDLVSCVPDFQRIEVGEEGVNNEFLLLASDGLWDVLDADDAIRVTRELLVRKKIDAKQAAARLAELAIHLGSSDNVTVIILIVKK</sequence>
<evidence type="ECO:0000313" key="15">
    <source>
        <dbReference type="Proteomes" id="UP001295423"/>
    </source>
</evidence>
<dbReference type="EC" id="3.1.3.16" evidence="3"/>
<dbReference type="SUPFAM" id="SSF50729">
    <property type="entry name" value="PH domain-like"/>
    <property type="match status" value="1"/>
</dbReference>
<name>A0AAD2GD05_9STRA</name>
<keyword evidence="6" id="KW-0460">Magnesium</keyword>
<dbReference type="InterPro" id="IPR036457">
    <property type="entry name" value="PPM-type-like_dom_sf"/>
</dbReference>
<dbReference type="GO" id="GO:0046872">
    <property type="term" value="F:metal ion binding"/>
    <property type="evidence" value="ECO:0007669"/>
    <property type="project" value="UniProtKB-KW"/>
</dbReference>
<keyword evidence="15" id="KW-1185">Reference proteome</keyword>
<feature type="region of interest" description="Disordered" evidence="11">
    <location>
        <begin position="337"/>
        <end position="403"/>
    </location>
</feature>
<comment type="caution">
    <text evidence="14">The sequence shown here is derived from an EMBL/GenBank/DDBJ whole genome shotgun (WGS) entry which is preliminary data.</text>
</comment>
<feature type="domain" description="PH" evidence="12">
    <location>
        <begin position="133"/>
        <end position="286"/>
    </location>
</feature>
<feature type="compositionally biased region" description="Polar residues" evidence="11">
    <location>
        <begin position="9"/>
        <end position="41"/>
    </location>
</feature>
<evidence type="ECO:0000256" key="4">
    <source>
        <dbReference type="ARBA" id="ARBA00022723"/>
    </source>
</evidence>
<evidence type="ECO:0000256" key="10">
    <source>
        <dbReference type="ARBA" id="ARBA00048336"/>
    </source>
</evidence>
<dbReference type="EMBL" id="CAKOGP040002349">
    <property type="protein sequence ID" value="CAJ1967885.1"/>
    <property type="molecule type" value="Genomic_DNA"/>
</dbReference>
<keyword evidence="7" id="KW-0904">Protein phosphatase</keyword>
<organism evidence="14 15">
    <name type="scientific">Cylindrotheca closterium</name>
    <dbReference type="NCBI Taxonomy" id="2856"/>
    <lineage>
        <taxon>Eukaryota</taxon>
        <taxon>Sar</taxon>
        <taxon>Stramenopiles</taxon>
        <taxon>Ochrophyta</taxon>
        <taxon>Bacillariophyta</taxon>
        <taxon>Bacillariophyceae</taxon>
        <taxon>Bacillariophycidae</taxon>
        <taxon>Bacillariales</taxon>
        <taxon>Bacillariaceae</taxon>
        <taxon>Cylindrotheca</taxon>
    </lineage>
</organism>
<keyword evidence="4" id="KW-0479">Metal-binding</keyword>